<dbReference type="STRING" id="1121022.GCA_000376105_01203"/>
<accession>V4PVK0</accession>
<dbReference type="SUPFAM" id="SSF53254">
    <property type="entry name" value="Phosphoglycerate mutase-like"/>
    <property type="match status" value="1"/>
</dbReference>
<dbReference type="AlphaFoldDB" id="V4PVK0"/>
<dbReference type="EMBL" id="AWGB01000017">
    <property type="protein sequence ID" value="ESQ91454.1"/>
    <property type="molecule type" value="Genomic_DNA"/>
</dbReference>
<evidence type="ECO:0000313" key="3">
    <source>
        <dbReference type="EMBL" id="ESQ91454.1"/>
    </source>
</evidence>
<sequence>MRHAKAEKDSESGEDFDRVLAPRGREEARSVAEALKAYGVKPDFALVSSAARTQGTFEEVKAVLGDIPALVSEDFYNAGSEALRRAVEAHENDGQCLIVVAHNPGLQYLVAEYLFEGAAGPDITDKVRSNYPTATATVFEIDAAGRPIYDGIYLAK</sequence>
<dbReference type="InterPro" id="IPR013078">
    <property type="entry name" value="His_Pase_superF_clade-1"/>
</dbReference>
<organism evidence="3 4">
    <name type="scientific">Asticcacaulis benevestitus DSM 16100 = ATCC BAA-896</name>
    <dbReference type="NCBI Taxonomy" id="1121022"/>
    <lineage>
        <taxon>Bacteria</taxon>
        <taxon>Pseudomonadati</taxon>
        <taxon>Pseudomonadota</taxon>
        <taxon>Alphaproteobacteria</taxon>
        <taxon>Caulobacterales</taxon>
        <taxon>Caulobacteraceae</taxon>
        <taxon>Asticcacaulis</taxon>
    </lineage>
</organism>
<dbReference type="PATRIC" id="fig|1121022.4.peg.2142"/>
<comment type="caution">
    <text evidence="3">The sequence shown here is derived from an EMBL/GenBank/DDBJ whole genome shotgun (WGS) entry which is preliminary data.</text>
</comment>
<feature type="binding site" evidence="1">
    <location>
        <position position="52"/>
    </location>
    <ligand>
        <name>substrate</name>
    </ligand>
</feature>
<proteinExistence type="predicted"/>
<dbReference type="Gene3D" id="3.40.50.1240">
    <property type="entry name" value="Phosphoglycerate mutase-like"/>
    <property type="match status" value="1"/>
</dbReference>
<dbReference type="Proteomes" id="UP000017837">
    <property type="component" value="Unassembled WGS sequence"/>
</dbReference>
<evidence type="ECO:0000313" key="4">
    <source>
        <dbReference type="Proteomes" id="UP000017837"/>
    </source>
</evidence>
<feature type="region of interest" description="Disordered" evidence="2">
    <location>
        <begin position="1"/>
        <end position="22"/>
    </location>
</feature>
<name>V4PVK0_9CAUL</name>
<dbReference type="Pfam" id="PF00300">
    <property type="entry name" value="His_Phos_1"/>
    <property type="match status" value="1"/>
</dbReference>
<protein>
    <recommendedName>
        <fullName evidence="5">Phosphohistidine phosphatase</fullName>
    </recommendedName>
</protein>
<reference evidence="3 4" key="1">
    <citation type="journal article" date="2014" name="Nature">
        <title>Sequential evolution of bacterial morphology by co-option of a developmental regulator.</title>
        <authorList>
            <person name="Jiang C."/>
            <person name="Brown P.J."/>
            <person name="Ducret A."/>
            <person name="Brun Y.V."/>
        </authorList>
    </citation>
    <scope>NUCLEOTIDE SEQUENCE [LARGE SCALE GENOMIC DNA]</scope>
    <source>
        <strain evidence="3 4">DSM 16100</strain>
    </source>
</reference>
<keyword evidence="4" id="KW-1185">Reference proteome</keyword>
<evidence type="ECO:0008006" key="5">
    <source>
        <dbReference type="Google" id="ProtNLM"/>
    </source>
</evidence>
<evidence type="ECO:0000256" key="1">
    <source>
        <dbReference type="PIRSR" id="PIRSR613078-2"/>
    </source>
</evidence>
<evidence type="ECO:0000256" key="2">
    <source>
        <dbReference type="SAM" id="MobiDB-lite"/>
    </source>
</evidence>
<dbReference type="InterPro" id="IPR029033">
    <property type="entry name" value="His_PPase_superfam"/>
</dbReference>
<dbReference type="eggNOG" id="COG2062">
    <property type="taxonomic scope" value="Bacteria"/>
</dbReference>
<gene>
    <name evidence="3" type="ORF">ABENE_10600</name>
</gene>
<dbReference type="CDD" id="cd07067">
    <property type="entry name" value="HP_PGM_like"/>
    <property type="match status" value="1"/>
</dbReference>